<dbReference type="EMBL" id="CAMXCT010001588">
    <property type="protein sequence ID" value="CAI3991393.1"/>
    <property type="molecule type" value="Genomic_DNA"/>
</dbReference>
<reference evidence="4 5" key="2">
    <citation type="submission" date="2024-05" db="EMBL/GenBank/DDBJ databases">
        <authorList>
            <person name="Chen Y."/>
            <person name="Shah S."/>
            <person name="Dougan E. K."/>
            <person name="Thang M."/>
            <person name="Chan C."/>
        </authorList>
    </citation>
    <scope>NUCLEOTIDE SEQUENCE [LARGE SCALE GENOMIC DNA]</scope>
</reference>
<organism evidence="3">
    <name type="scientific">Cladocopium goreaui</name>
    <dbReference type="NCBI Taxonomy" id="2562237"/>
    <lineage>
        <taxon>Eukaryota</taxon>
        <taxon>Sar</taxon>
        <taxon>Alveolata</taxon>
        <taxon>Dinophyceae</taxon>
        <taxon>Suessiales</taxon>
        <taxon>Symbiodiniaceae</taxon>
        <taxon>Cladocopium</taxon>
    </lineage>
</organism>
<dbReference type="PROSITE" id="PS50096">
    <property type="entry name" value="IQ"/>
    <property type="match status" value="1"/>
</dbReference>
<feature type="domain" description="J" evidence="2">
    <location>
        <begin position="124"/>
        <end position="199"/>
    </location>
</feature>
<dbReference type="OrthoDB" id="444162at2759"/>
<dbReference type="CDD" id="cd06257">
    <property type="entry name" value="DnaJ"/>
    <property type="match status" value="1"/>
</dbReference>
<dbReference type="Gene3D" id="1.10.287.110">
    <property type="entry name" value="DnaJ domain"/>
    <property type="match status" value="1"/>
</dbReference>
<dbReference type="PROSITE" id="PS50076">
    <property type="entry name" value="DNAJ_2"/>
    <property type="match status" value="1"/>
</dbReference>
<sequence>MPGRGKATAKPKGVPCRRHSRPPGCVVRAAAAVRIQAFYRGRLGRQLATRRRQRMEQEKLEEEQQKRMEQKKQQALEEAERQKKMQKENLLKEFRERKCTLEEMCQGLPSHTRDWEEKPLMLLEMLDGVGCCEAWLGRHMDGRSARKAYLALARKWHPDKWTVQGERCVAIATEVAKQLVRAYEQLCIDLPRAPADNCAAEDDDETRECCEFASWVGVSFHGMEEIWKERRGVKR</sequence>
<dbReference type="InterPro" id="IPR036869">
    <property type="entry name" value="J_dom_sf"/>
</dbReference>
<protein>
    <recommendedName>
        <fullName evidence="2">J domain-containing protein</fullName>
    </recommendedName>
</protein>
<accession>A0A9P1CI36</accession>
<evidence type="ECO:0000313" key="4">
    <source>
        <dbReference type="EMBL" id="CAL4778705.1"/>
    </source>
</evidence>
<gene>
    <name evidence="3" type="ORF">C1SCF055_LOCUS18309</name>
</gene>
<feature type="compositionally biased region" description="Basic and acidic residues" evidence="1">
    <location>
        <begin position="54"/>
        <end position="83"/>
    </location>
</feature>
<feature type="region of interest" description="Disordered" evidence="1">
    <location>
        <begin position="48"/>
        <end position="83"/>
    </location>
</feature>
<evidence type="ECO:0000313" key="5">
    <source>
        <dbReference type="Proteomes" id="UP001152797"/>
    </source>
</evidence>
<dbReference type="SUPFAM" id="SSF46565">
    <property type="entry name" value="Chaperone J-domain"/>
    <property type="match status" value="1"/>
</dbReference>
<dbReference type="EMBL" id="CAMXCT030001588">
    <property type="protein sequence ID" value="CAL4778705.1"/>
    <property type="molecule type" value="Genomic_DNA"/>
</dbReference>
<evidence type="ECO:0000256" key="1">
    <source>
        <dbReference type="SAM" id="MobiDB-lite"/>
    </source>
</evidence>
<reference evidence="3" key="1">
    <citation type="submission" date="2022-10" db="EMBL/GenBank/DDBJ databases">
        <authorList>
            <person name="Chen Y."/>
            <person name="Dougan E. K."/>
            <person name="Chan C."/>
            <person name="Rhodes N."/>
            <person name="Thang M."/>
        </authorList>
    </citation>
    <scope>NUCLEOTIDE SEQUENCE</scope>
</reference>
<evidence type="ECO:0000259" key="2">
    <source>
        <dbReference type="PROSITE" id="PS50076"/>
    </source>
</evidence>
<dbReference type="Proteomes" id="UP001152797">
    <property type="component" value="Unassembled WGS sequence"/>
</dbReference>
<feature type="region of interest" description="Disordered" evidence="1">
    <location>
        <begin position="1"/>
        <end position="23"/>
    </location>
</feature>
<comment type="caution">
    <text evidence="3">The sequence shown here is derived from an EMBL/GenBank/DDBJ whole genome shotgun (WGS) entry which is preliminary data.</text>
</comment>
<dbReference type="AlphaFoldDB" id="A0A9P1CI36"/>
<keyword evidence="5" id="KW-1185">Reference proteome</keyword>
<dbReference type="InterPro" id="IPR001623">
    <property type="entry name" value="DnaJ_domain"/>
</dbReference>
<proteinExistence type="predicted"/>
<name>A0A9P1CI36_9DINO</name>
<evidence type="ECO:0000313" key="3">
    <source>
        <dbReference type="EMBL" id="CAI3991393.1"/>
    </source>
</evidence>
<dbReference type="EMBL" id="CAMXCT020001588">
    <property type="protein sequence ID" value="CAL1144768.1"/>
    <property type="molecule type" value="Genomic_DNA"/>
</dbReference>